<dbReference type="CDD" id="cd00093">
    <property type="entry name" value="HTH_XRE"/>
    <property type="match status" value="1"/>
</dbReference>
<dbReference type="SMART" id="SM00530">
    <property type="entry name" value="HTH_XRE"/>
    <property type="match status" value="1"/>
</dbReference>
<sequence length="280" mass="30753">MSDTPRARALAKELRAAREAAGLTLRELGNRLGWSESKVSRLETARRGLKVEPVTAILDTLGVTGIDRDRLLKMTREIHEPAWWELGRHLPAQLTALIDAEQRATRITSVALNTIPGLLQTRPYTREIMQAGGVDAQDIDDHVSIRQVRQGVLSKVDPAELWSFIDETALLRPVGGPRVMAEQLRRVLAASEEPNVTVQVLPLAVGAHAGLSGTFVLFEFIKARPVVFLEARSSGAFLDEPDDVSLFLDAVDRLGKHALAPGASREILSGYIKRYESEAT</sequence>
<dbReference type="InterPro" id="IPR043917">
    <property type="entry name" value="DUF5753"/>
</dbReference>
<evidence type="ECO:0000313" key="3">
    <source>
        <dbReference type="Proteomes" id="UP001500729"/>
    </source>
</evidence>
<dbReference type="PROSITE" id="PS50943">
    <property type="entry name" value="HTH_CROC1"/>
    <property type="match status" value="1"/>
</dbReference>
<dbReference type="Proteomes" id="UP001500729">
    <property type="component" value="Unassembled WGS sequence"/>
</dbReference>
<dbReference type="EMBL" id="BAAAGS010000012">
    <property type="protein sequence ID" value="GAA0523043.1"/>
    <property type="molecule type" value="Genomic_DNA"/>
</dbReference>
<dbReference type="Pfam" id="PF19054">
    <property type="entry name" value="DUF5753"/>
    <property type="match status" value="1"/>
</dbReference>
<dbReference type="SUPFAM" id="SSF47413">
    <property type="entry name" value="lambda repressor-like DNA-binding domains"/>
    <property type="match status" value="1"/>
</dbReference>
<keyword evidence="3" id="KW-1185">Reference proteome</keyword>
<organism evidence="2 3">
    <name type="scientific">Saccharopolyspora erythraea</name>
    <name type="common">Streptomyces erythraeus</name>
    <dbReference type="NCBI Taxonomy" id="1836"/>
    <lineage>
        <taxon>Bacteria</taxon>
        <taxon>Bacillati</taxon>
        <taxon>Actinomycetota</taxon>
        <taxon>Actinomycetes</taxon>
        <taxon>Pseudonocardiales</taxon>
        <taxon>Pseudonocardiaceae</taxon>
        <taxon>Saccharopolyspora</taxon>
    </lineage>
</organism>
<dbReference type="Gene3D" id="1.10.260.40">
    <property type="entry name" value="lambda repressor-like DNA-binding domains"/>
    <property type="match status" value="1"/>
</dbReference>
<dbReference type="InterPro" id="IPR001387">
    <property type="entry name" value="Cro/C1-type_HTH"/>
</dbReference>
<feature type="domain" description="HTH cro/C1-type" evidence="1">
    <location>
        <begin position="14"/>
        <end position="68"/>
    </location>
</feature>
<comment type="caution">
    <text evidence="2">The sequence shown here is derived from an EMBL/GenBank/DDBJ whole genome shotgun (WGS) entry which is preliminary data.</text>
</comment>
<reference evidence="2 3" key="1">
    <citation type="journal article" date="2019" name="Int. J. Syst. Evol. Microbiol.">
        <title>The Global Catalogue of Microorganisms (GCM) 10K type strain sequencing project: providing services to taxonomists for standard genome sequencing and annotation.</title>
        <authorList>
            <consortium name="The Broad Institute Genomics Platform"/>
            <consortium name="The Broad Institute Genome Sequencing Center for Infectious Disease"/>
            <person name="Wu L."/>
            <person name="Ma J."/>
        </authorList>
    </citation>
    <scope>NUCLEOTIDE SEQUENCE [LARGE SCALE GENOMIC DNA]</scope>
    <source>
        <strain evidence="2 3">JCM 10303</strain>
    </source>
</reference>
<evidence type="ECO:0000313" key="2">
    <source>
        <dbReference type="EMBL" id="GAA0523043.1"/>
    </source>
</evidence>
<dbReference type="InterPro" id="IPR010982">
    <property type="entry name" value="Lambda_DNA-bd_dom_sf"/>
</dbReference>
<name>A0ABN1CPB9_SACER</name>
<accession>A0ABN1CPB9</accession>
<protein>
    <submittedName>
        <fullName evidence="2">Helix-turn-helix transcriptional regulator</fullName>
    </submittedName>
</protein>
<evidence type="ECO:0000259" key="1">
    <source>
        <dbReference type="PROSITE" id="PS50943"/>
    </source>
</evidence>
<gene>
    <name evidence="2" type="ORF">GCM10009533_22820</name>
</gene>
<dbReference type="RefSeq" id="WP_044547696.1">
    <property type="nucleotide sequence ID" value="NZ_BAAAGS010000012.1"/>
</dbReference>
<proteinExistence type="predicted"/>
<dbReference type="Pfam" id="PF13560">
    <property type="entry name" value="HTH_31"/>
    <property type="match status" value="1"/>
</dbReference>